<evidence type="ECO:0000313" key="12">
    <source>
        <dbReference type="Proteomes" id="UP001497525"/>
    </source>
</evidence>
<dbReference type="GO" id="GO:0032040">
    <property type="term" value="C:small-subunit processome"/>
    <property type="evidence" value="ECO:0007669"/>
    <property type="project" value="TreeGrafter"/>
</dbReference>
<dbReference type="FunFam" id="3.40.1280.10:FF:000003">
    <property type="entry name" value="Ribosomal RNA small subunit methyltransferase"/>
    <property type="match status" value="1"/>
</dbReference>
<keyword evidence="10" id="KW-0539">Nucleus</keyword>
<proteinExistence type="inferred from homology"/>
<evidence type="ECO:0000256" key="5">
    <source>
        <dbReference type="ARBA" id="ARBA00022603"/>
    </source>
</evidence>
<dbReference type="EMBL" id="CAXLJL010000056">
    <property type="protein sequence ID" value="CAL5129939.1"/>
    <property type="molecule type" value="Genomic_DNA"/>
</dbReference>
<evidence type="ECO:0000256" key="10">
    <source>
        <dbReference type="ARBA" id="ARBA00023242"/>
    </source>
</evidence>
<name>A0AAV2SYE4_CALDB</name>
<keyword evidence="5" id="KW-0489">Methyltransferase</keyword>
<evidence type="ECO:0000256" key="7">
    <source>
        <dbReference type="ARBA" id="ARBA00022691"/>
    </source>
</evidence>
<dbReference type="InterPro" id="IPR029028">
    <property type="entry name" value="Alpha/beta_knot_MTases"/>
</dbReference>
<keyword evidence="7" id="KW-0949">S-adenosyl-L-methionine</keyword>
<dbReference type="SUPFAM" id="SSF75217">
    <property type="entry name" value="alpha/beta knot"/>
    <property type="match status" value="1"/>
</dbReference>
<dbReference type="GO" id="GO:0019843">
    <property type="term" value="F:rRNA binding"/>
    <property type="evidence" value="ECO:0007669"/>
    <property type="project" value="UniProtKB-KW"/>
</dbReference>
<dbReference type="CDD" id="cd18088">
    <property type="entry name" value="Nep1-like"/>
    <property type="match status" value="1"/>
</dbReference>
<evidence type="ECO:0000256" key="1">
    <source>
        <dbReference type="ARBA" id="ARBA00004604"/>
    </source>
</evidence>
<organism evidence="11 12">
    <name type="scientific">Calicophoron daubneyi</name>
    <name type="common">Rumen fluke</name>
    <name type="synonym">Paramphistomum daubneyi</name>
    <dbReference type="NCBI Taxonomy" id="300641"/>
    <lineage>
        <taxon>Eukaryota</taxon>
        <taxon>Metazoa</taxon>
        <taxon>Spiralia</taxon>
        <taxon>Lophotrochozoa</taxon>
        <taxon>Platyhelminthes</taxon>
        <taxon>Trematoda</taxon>
        <taxon>Digenea</taxon>
        <taxon>Plagiorchiida</taxon>
        <taxon>Pronocephalata</taxon>
        <taxon>Paramphistomoidea</taxon>
        <taxon>Paramphistomidae</taxon>
        <taxon>Calicophoron</taxon>
    </lineage>
</organism>
<reference evidence="11" key="1">
    <citation type="submission" date="2024-06" db="EMBL/GenBank/DDBJ databases">
        <authorList>
            <person name="Liu X."/>
            <person name="Lenzi L."/>
            <person name="Haldenby T S."/>
            <person name="Uol C."/>
        </authorList>
    </citation>
    <scope>NUCLEOTIDE SEQUENCE</scope>
</reference>
<dbReference type="InterPro" id="IPR029026">
    <property type="entry name" value="tRNA_m1G_MTases_N"/>
</dbReference>
<dbReference type="Proteomes" id="UP001497525">
    <property type="component" value="Unassembled WGS sequence"/>
</dbReference>
<dbReference type="GO" id="GO:0070037">
    <property type="term" value="F:rRNA (pseudouridine) methyltransferase activity"/>
    <property type="evidence" value="ECO:0007669"/>
    <property type="project" value="InterPro"/>
</dbReference>
<accession>A0AAV2SYE4</accession>
<evidence type="ECO:0000256" key="6">
    <source>
        <dbReference type="ARBA" id="ARBA00022679"/>
    </source>
</evidence>
<evidence type="ECO:0008006" key="13">
    <source>
        <dbReference type="Google" id="ProtNLM"/>
    </source>
</evidence>
<dbReference type="InterPro" id="IPR005304">
    <property type="entry name" value="Rbsml_bgen_MeTrfase_EMG1/NEP1"/>
</dbReference>
<sequence>MTSLYDSELDASAANSSAKLYVVLDQASLESVKAAGGKEYQLLNPDKHKDRILKSGKDPSDIRPDITHQCLLMLLDSPLNRVGKLQVFVRTKKNVIIEVNPKTRIPRTFERFAGLMVQLLHRLSIHAATGNHEKLLKVVKNPITRHLPLGAPIIGTSFSAKEHITSVELARETQKGGPTPVVFVIGAMAHGSVVETCSDFLTRSVSISNFPLSAAQTCARICTAFEDVWDVEDFVSEQLS</sequence>
<evidence type="ECO:0000256" key="9">
    <source>
        <dbReference type="ARBA" id="ARBA00022884"/>
    </source>
</evidence>
<keyword evidence="3" id="KW-0690">Ribosome biogenesis</keyword>
<keyword evidence="8" id="KW-0699">rRNA-binding</keyword>
<gene>
    <name evidence="11" type="ORF">CDAUBV1_LOCUS1391</name>
</gene>
<evidence type="ECO:0000256" key="4">
    <source>
        <dbReference type="ARBA" id="ARBA00022552"/>
    </source>
</evidence>
<evidence type="ECO:0000256" key="8">
    <source>
        <dbReference type="ARBA" id="ARBA00022730"/>
    </source>
</evidence>
<keyword evidence="9" id="KW-0694">RNA-binding</keyword>
<keyword evidence="4" id="KW-0698">rRNA processing</keyword>
<protein>
    <recommendedName>
        <fullName evidence="13">Ribosomal RNA small subunit methyltransferase NEP1</fullName>
    </recommendedName>
</protein>
<dbReference type="PANTHER" id="PTHR12636:SF5">
    <property type="entry name" value="RIBOSOMAL RNA SMALL SUBUNIT METHYLTRANSFERASE NEP1"/>
    <property type="match status" value="1"/>
</dbReference>
<comment type="subcellular location">
    <subcellularLocation>
        <location evidence="1">Nucleus</location>
        <location evidence="1">Nucleolus</location>
    </subcellularLocation>
</comment>
<comment type="caution">
    <text evidence="11">The sequence shown here is derived from an EMBL/GenBank/DDBJ whole genome shotgun (WGS) entry which is preliminary data.</text>
</comment>
<keyword evidence="6" id="KW-0808">Transferase</keyword>
<evidence type="ECO:0000256" key="2">
    <source>
        <dbReference type="ARBA" id="ARBA00008115"/>
    </source>
</evidence>
<evidence type="ECO:0000313" key="11">
    <source>
        <dbReference type="EMBL" id="CAL5129939.1"/>
    </source>
</evidence>
<dbReference type="GO" id="GO:0070475">
    <property type="term" value="P:rRNA base methylation"/>
    <property type="evidence" value="ECO:0007669"/>
    <property type="project" value="InterPro"/>
</dbReference>
<dbReference type="PANTHER" id="PTHR12636">
    <property type="entry name" value="NEP1/MRA1"/>
    <property type="match status" value="1"/>
</dbReference>
<evidence type="ECO:0000256" key="3">
    <source>
        <dbReference type="ARBA" id="ARBA00022517"/>
    </source>
</evidence>
<comment type="similarity">
    <text evidence="2">Belongs to the class IV-like SAM-binding methyltransferase superfamily. RNA methyltransferase NEP1 family.</text>
</comment>
<dbReference type="AlphaFoldDB" id="A0AAV2SYE4"/>
<dbReference type="Gene3D" id="3.40.1280.10">
    <property type="match status" value="1"/>
</dbReference>
<dbReference type="Pfam" id="PF03587">
    <property type="entry name" value="EMG1"/>
    <property type="match status" value="1"/>
</dbReference>